<comment type="pathway">
    <text evidence="2 15">Porphyrin-containing compound metabolism; protoporphyrin-IX biosynthesis; 5-aminolevulinate from glycine: step 1/1.</text>
</comment>
<evidence type="ECO:0000313" key="17">
    <source>
        <dbReference type="EMBL" id="SFE00183.1"/>
    </source>
</evidence>
<keyword evidence="18" id="KW-1185">Reference proteome</keyword>
<dbReference type="PANTHER" id="PTHR13693:SF102">
    <property type="entry name" value="2-AMINO-3-KETOBUTYRATE COENZYME A LIGASE, MITOCHONDRIAL"/>
    <property type="match status" value="1"/>
</dbReference>
<dbReference type="Pfam" id="PF00155">
    <property type="entry name" value="Aminotran_1_2"/>
    <property type="match status" value="1"/>
</dbReference>
<dbReference type="InterPro" id="IPR015422">
    <property type="entry name" value="PyrdxlP-dep_Trfase_small"/>
</dbReference>
<evidence type="ECO:0000256" key="7">
    <source>
        <dbReference type="ARBA" id="ARBA00022898"/>
    </source>
</evidence>
<dbReference type="InterPro" id="IPR010961">
    <property type="entry name" value="4pyrrol_synth_NH2levulA_synth"/>
</dbReference>
<evidence type="ECO:0000256" key="12">
    <source>
        <dbReference type="ARBA" id="ARBA00032773"/>
    </source>
</evidence>
<dbReference type="EC" id="2.3.1.37" evidence="5 15"/>
<dbReference type="Gene3D" id="3.40.640.10">
    <property type="entry name" value="Type I PLP-dependent aspartate aminotransferase-like (Major domain)"/>
    <property type="match status" value="1"/>
</dbReference>
<sequence>MDYNAQLEQAIDQLHEEGRYRTFIDIERQRGHFPHATWRKPDGSETPITVWCGNDYLGMGQHPAVLSAMHEAVDAAGAGSGGTRNISGTTVFHKRLEAELADLHGKESALLFTSAYIANDATLSTLPKLFPGLIIYSDALNHASMIEGVRRNGGAKRIFRHNDVAHLRELMAADDPAAPKLIAFESVYSMDGDFGPIEAICDLADEFGALTYIDEVHAVGMYGPRGGGVAERDRLLHRLDIINGTLAKAYGVMGGYIAASGRMCDAIRSYAPGFIFTTSLPPAVAAGAAASVAHLKRDQALRERHQTQAKILKTRLKGMGLPIIDHGSHIVPVIVGDPVHTKVLSDMLLDRYGIYVQPINYPTVPRGTERLRFTPSPVHGPKELDHLVHAMDELWSHCALNRADLSA</sequence>
<keyword evidence="8 15" id="KW-0350">Heme biosynthesis</keyword>
<dbReference type="Proteomes" id="UP000325289">
    <property type="component" value="Unassembled WGS sequence"/>
</dbReference>
<comment type="catalytic activity">
    <reaction evidence="13 15">
        <text>succinyl-CoA + glycine + H(+) = 5-aminolevulinate + CO2 + CoA</text>
        <dbReference type="Rhea" id="RHEA:12921"/>
        <dbReference type="ChEBI" id="CHEBI:15378"/>
        <dbReference type="ChEBI" id="CHEBI:16526"/>
        <dbReference type="ChEBI" id="CHEBI:57287"/>
        <dbReference type="ChEBI" id="CHEBI:57292"/>
        <dbReference type="ChEBI" id="CHEBI:57305"/>
        <dbReference type="ChEBI" id="CHEBI:356416"/>
        <dbReference type="EC" id="2.3.1.37"/>
    </reaction>
</comment>
<dbReference type="InterPro" id="IPR004839">
    <property type="entry name" value="Aminotransferase_I/II_large"/>
</dbReference>
<dbReference type="PANTHER" id="PTHR13693">
    <property type="entry name" value="CLASS II AMINOTRANSFERASE/8-AMINO-7-OXONONANOATE SYNTHASE"/>
    <property type="match status" value="1"/>
</dbReference>
<dbReference type="CDD" id="cd06454">
    <property type="entry name" value="KBL_like"/>
    <property type="match status" value="1"/>
</dbReference>
<dbReference type="InterPro" id="IPR015424">
    <property type="entry name" value="PyrdxlP-dep_Trfase"/>
</dbReference>
<gene>
    <name evidence="17" type="ORF">SAMN04515678_105159</name>
</gene>
<dbReference type="PROSITE" id="PS00599">
    <property type="entry name" value="AA_TRANSFER_CLASS_2"/>
    <property type="match status" value="1"/>
</dbReference>
<dbReference type="SUPFAM" id="SSF53383">
    <property type="entry name" value="PLP-dependent transferases"/>
    <property type="match status" value="1"/>
</dbReference>
<evidence type="ECO:0000256" key="11">
    <source>
        <dbReference type="ARBA" id="ARBA00031945"/>
    </source>
</evidence>
<comment type="subunit">
    <text evidence="4">Homodimer.</text>
</comment>
<organism evidence="17 18">
    <name type="scientific">Roseivivax sediminis</name>
    <dbReference type="NCBI Taxonomy" id="936889"/>
    <lineage>
        <taxon>Bacteria</taxon>
        <taxon>Pseudomonadati</taxon>
        <taxon>Pseudomonadota</taxon>
        <taxon>Alphaproteobacteria</taxon>
        <taxon>Rhodobacterales</taxon>
        <taxon>Roseobacteraceae</taxon>
        <taxon>Roseivivax</taxon>
    </lineage>
</organism>
<evidence type="ECO:0000256" key="5">
    <source>
        <dbReference type="ARBA" id="ARBA00013257"/>
    </source>
</evidence>
<dbReference type="GO" id="GO:0030170">
    <property type="term" value="F:pyridoxal phosphate binding"/>
    <property type="evidence" value="ECO:0007669"/>
    <property type="project" value="UniProtKB-UniRule"/>
</dbReference>
<evidence type="ECO:0000256" key="2">
    <source>
        <dbReference type="ARBA" id="ARBA00005029"/>
    </source>
</evidence>
<evidence type="ECO:0000256" key="4">
    <source>
        <dbReference type="ARBA" id="ARBA00011738"/>
    </source>
</evidence>
<dbReference type="InterPro" id="IPR050087">
    <property type="entry name" value="AON_synthase_class-II"/>
</dbReference>
<keyword evidence="7 14" id="KW-0663">Pyridoxal phosphate</keyword>
<keyword evidence="6 15" id="KW-0808">Transferase</keyword>
<evidence type="ECO:0000259" key="16">
    <source>
        <dbReference type="Pfam" id="PF00155"/>
    </source>
</evidence>
<name>A0A1I1X3F7_9RHOB</name>
<dbReference type="OrthoDB" id="9807157at2"/>
<dbReference type="AlphaFoldDB" id="A0A1I1X3F7"/>
<reference evidence="17 18" key="1">
    <citation type="submission" date="2016-10" db="EMBL/GenBank/DDBJ databases">
        <authorList>
            <person name="Varghese N."/>
            <person name="Submissions S."/>
        </authorList>
    </citation>
    <scope>NUCLEOTIDE SEQUENCE [LARGE SCALE GENOMIC DNA]</scope>
    <source>
        <strain evidence="18">YIM D21,KCTC 23444,ACCC 10710</strain>
    </source>
</reference>
<evidence type="ECO:0000256" key="15">
    <source>
        <dbReference type="RuleBase" id="RU910713"/>
    </source>
</evidence>
<accession>A0A1I1X3F7</accession>
<comment type="similarity">
    <text evidence="3 14">Belongs to the class-II pyridoxal-phosphate-dependent aminotransferase family.</text>
</comment>
<evidence type="ECO:0000256" key="3">
    <source>
        <dbReference type="ARBA" id="ARBA00008392"/>
    </source>
</evidence>
<dbReference type="InterPro" id="IPR015421">
    <property type="entry name" value="PyrdxlP-dep_Trfase_major"/>
</dbReference>
<dbReference type="UniPathway" id="UPA00251">
    <property type="reaction ID" value="UER00375"/>
</dbReference>
<dbReference type="Gene3D" id="3.90.1150.10">
    <property type="entry name" value="Aspartate Aminotransferase, domain 1"/>
    <property type="match status" value="1"/>
</dbReference>
<dbReference type="InterPro" id="IPR001917">
    <property type="entry name" value="Aminotrans_II_pyridoxalP_BS"/>
</dbReference>
<proteinExistence type="inferred from homology"/>
<evidence type="ECO:0000256" key="1">
    <source>
        <dbReference type="ARBA" id="ARBA00001933"/>
    </source>
</evidence>
<dbReference type="GO" id="GO:0006782">
    <property type="term" value="P:protoporphyrinogen IX biosynthetic process"/>
    <property type="evidence" value="ECO:0007669"/>
    <property type="project" value="UniProtKB-UniRule"/>
</dbReference>
<evidence type="ECO:0000313" key="18">
    <source>
        <dbReference type="Proteomes" id="UP000325289"/>
    </source>
</evidence>
<dbReference type="NCBIfam" id="TIGR01821">
    <property type="entry name" value="5aminolev_synth"/>
    <property type="match status" value="1"/>
</dbReference>
<dbReference type="RefSeq" id="WP_149755693.1">
    <property type="nucleotide sequence ID" value="NZ_FOMS01000005.1"/>
</dbReference>
<comment type="cofactor">
    <cofactor evidence="1 14">
        <name>pyridoxal 5'-phosphate</name>
        <dbReference type="ChEBI" id="CHEBI:597326"/>
    </cofactor>
</comment>
<dbReference type="FunFam" id="3.40.640.10:FF:000006">
    <property type="entry name" value="5-aminolevulinate synthase, mitochondrial"/>
    <property type="match status" value="1"/>
</dbReference>
<keyword evidence="9 15" id="KW-0012">Acyltransferase</keyword>
<evidence type="ECO:0000256" key="13">
    <source>
        <dbReference type="ARBA" id="ARBA00047654"/>
    </source>
</evidence>
<evidence type="ECO:0000256" key="14">
    <source>
        <dbReference type="RuleBase" id="RU003693"/>
    </source>
</evidence>
<evidence type="ECO:0000256" key="6">
    <source>
        <dbReference type="ARBA" id="ARBA00022679"/>
    </source>
</evidence>
<evidence type="ECO:0000256" key="8">
    <source>
        <dbReference type="ARBA" id="ARBA00023133"/>
    </source>
</evidence>
<dbReference type="EMBL" id="FOMS01000005">
    <property type="protein sequence ID" value="SFE00183.1"/>
    <property type="molecule type" value="Genomic_DNA"/>
</dbReference>
<evidence type="ECO:0000256" key="9">
    <source>
        <dbReference type="ARBA" id="ARBA00023315"/>
    </source>
</evidence>
<dbReference type="GO" id="GO:0003870">
    <property type="term" value="F:5-aminolevulinate synthase activity"/>
    <property type="evidence" value="ECO:0007669"/>
    <property type="project" value="UniProtKB-EC"/>
</dbReference>
<protein>
    <recommendedName>
        <fullName evidence="5 15">5-aminolevulinate synthase</fullName>
        <ecNumber evidence="5 15">2.3.1.37</ecNumber>
    </recommendedName>
    <alternativeName>
        <fullName evidence="10 15">5-aminolevulinic acid synthase</fullName>
    </alternativeName>
    <alternativeName>
        <fullName evidence="11 15">Delta-ALA synthase</fullName>
    </alternativeName>
    <alternativeName>
        <fullName evidence="12 15">Delta-aminolevulinate synthase</fullName>
    </alternativeName>
</protein>
<feature type="domain" description="Aminotransferase class I/classII large" evidence="16">
    <location>
        <begin position="48"/>
        <end position="390"/>
    </location>
</feature>
<evidence type="ECO:0000256" key="10">
    <source>
        <dbReference type="ARBA" id="ARBA00031691"/>
    </source>
</evidence>